<name>A0AAD7FY89_9AGAR</name>
<proteinExistence type="predicted"/>
<evidence type="ECO:0000313" key="2">
    <source>
        <dbReference type="Proteomes" id="UP001221142"/>
    </source>
</evidence>
<organism evidence="1 2">
    <name type="scientific">Roridomyces roridus</name>
    <dbReference type="NCBI Taxonomy" id="1738132"/>
    <lineage>
        <taxon>Eukaryota</taxon>
        <taxon>Fungi</taxon>
        <taxon>Dikarya</taxon>
        <taxon>Basidiomycota</taxon>
        <taxon>Agaricomycotina</taxon>
        <taxon>Agaricomycetes</taxon>
        <taxon>Agaricomycetidae</taxon>
        <taxon>Agaricales</taxon>
        <taxon>Marasmiineae</taxon>
        <taxon>Mycenaceae</taxon>
        <taxon>Roridomyces</taxon>
    </lineage>
</organism>
<accession>A0AAD7FY89</accession>
<gene>
    <name evidence="1" type="ORF">FB45DRAFT_1017181</name>
</gene>
<keyword evidence="2" id="KW-1185">Reference proteome</keyword>
<dbReference type="AlphaFoldDB" id="A0AAD7FY89"/>
<protein>
    <submittedName>
        <fullName evidence="1">Uncharacterized protein</fullName>
    </submittedName>
</protein>
<dbReference type="EMBL" id="JARKIF010000001">
    <property type="protein sequence ID" value="KAJ7649723.1"/>
    <property type="molecule type" value="Genomic_DNA"/>
</dbReference>
<sequence length="175" mass="19570">MTAVRATAVAVNGRVGALGLSTCELLSAMLLPNLEKFEIGWDESPDPSKAVISFLDASDCHLKYLSIPQTGYRSASLISILESPHVRDIVRLDICHVSGSMYIPFFLAELSKNGQLAPQLRTLAIRGDSRDMDEFNVLELLANRKPTIRRVLSWEFEERERDLVNDGLEVVVRDR</sequence>
<dbReference type="Proteomes" id="UP001221142">
    <property type="component" value="Unassembled WGS sequence"/>
</dbReference>
<reference evidence="1" key="1">
    <citation type="submission" date="2023-03" db="EMBL/GenBank/DDBJ databases">
        <title>Massive genome expansion in bonnet fungi (Mycena s.s.) driven by repeated elements and novel gene families across ecological guilds.</title>
        <authorList>
            <consortium name="Lawrence Berkeley National Laboratory"/>
            <person name="Harder C.B."/>
            <person name="Miyauchi S."/>
            <person name="Viragh M."/>
            <person name="Kuo A."/>
            <person name="Thoen E."/>
            <person name="Andreopoulos B."/>
            <person name="Lu D."/>
            <person name="Skrede I."/>
            <person name="Drula E."/>
            <person name="Henrissat B."/>
            <person name="Morin E."/>
            <person name="Kohler A."/>
            <person name="Barry K."/>
            <person name="LaButti K."/>
            <person name="Morin E."/>
            <person name="Salamov A."/>
            <person name="Lipzen A."/>
            <person name="Mereny Z."/>
            <person name="Hegedus B."/>
            <person name="Baldrian P."/>
            <person name="Stursova M."/>
            <person name="Weitz H."/>
            <person name="Taylor A."/>
            <person name="Grigoriev I.V."/>
            <person name="Nagy L.G."/>
            <person name="Martin F."/>
            <person name="Kauserud H."/>
        </authorList>
    </citation>
    <scope>NUCLEOTIDE SEQUENCE</scope>
    <source>
        <strain evidence="1">9284</strain>
    </source>
</reference>
<comment type="caution">
    <text evidence="1">The sequence shown here is derived from an EMBL/GenBank/DDBJ whole genome shotgun (WGS) entry which is preliminary data.</text>
</comment>
<evidence type="ECO:0000313" key="1">
    <source>
        <dbReference type="EMBL" id="KAJ7649723.1"/>
    </source>
</evidence>